<organism evidence="12 13">
    <name type="scientific">Hydra vulgaris</name>
    <name type="common">Hydra</name>
    <name type="synonym">Hydra attenuata</name>
    <dbReference type="NCBI Taxonomy" id="6087"/>
    <lineage>
        <taxon>Eukaryota</taxon>
        <taxon>Metazoa</taxon>
        <taxon>Cnidaria</taxon>
        <taxon>Hydrozoa</taxon>
        <taxon>Hydroidolina</taxon>
        <taxon>Anthoathecata</taxon>
        <taxon>Aplanulata</taxon>
        <taxon>Hydridae</taxon>
        <taxon>Hydra</taxon>
    </lineage>
</organism>
<evidence type="ECO:0000256" key="2">
    <source>
        <dbReference type="ARBA" id="ARBA00022448"/>
    </source>
</evidence>
<dbReference type="RefSeq" id="XP_065643224.1">
    <property type="nucleotide sequence ID" value="XM_065787152.1"/>
</dbReference>
<dbReference type="Pfam" id="PF07885">
    <property type="entry name" value="Ion_trans_2"/>
    <property type="match status" value="1"/>
</dbReference>
<sequence length="482" mass="54985">MKRTLFFVSLFLSQADARVLDQVFYWPIKPFIFMNNNTIDGILPVFYQRLANICSPNKNLAEFYLVNETFNRNSFYKSIEKASLGTQNPPIINNAVWFPLFVIPNNVYFSTYNVKAELLMYSPNVGVIANKEKITITNKVIESMKKSSTIVLHVVGLILIFATLVWLAECKKNNDFNNLFIKGLGTGLWWAVVTVATVGYGDIVPKSLIGRVLSIFWMIIGIIFLSGMTGTFSSVMTTNSFLSIQNQQIAALNDSFDFHIAKNNFNIVSKRVYYSYDDVLQDVNSNKVEYGVVNIDALLNMDYKTKYENVALVQLLDAVSPVSITFGNQTNMMASLYHLDTYQNDAVLDCLQKLNFKDILKNVIEMYKKIPIIDTDSTQNFNDIVKINYIKYTLVAISLSFFIFAIQDVIPFVYNKCKGQQQNKIIDKNLPMSFIFNKHLNEKVKSSSKNDVHEELTLIKEQLMKLNNIILSKECCPCSKQP</sequence>
<dbReference type="PANTHER" id="PTHR11537">
    <property type="entry name" value="VOLTAGE-GATED POTASSIUM CHANNEL"/>
    <property type="match status" value="1"/>
</dbReference>
<protein>
    <submittedName>
        <fullName evidence="13">Uncharacterized protein LOC136074966</fullName>
    </submittedName>
</protein>
<accession>A0ABM4B326</accession>
<evidence type="ECO:0000256" key="10">
    <source>
        <dbReference type="SAM" id="SignalP"/>
    </source>
</evidence>
<keyword evidence="7 8" id="KW-0407">Ion channel</keyword>
<reference evidence="12" key="1">
    <citation type="submission" date="2025-05" db="UniProtKB">
        <authorList>
            <consortium name="RefSeq"/>
        </authorList>
    </citation>
    <scope>NUCLEOTIDE SEQUENCE [LARGE SCALE GENOMIC DNA]</scope>
</reference>
<evidence type="ECO:0000259" key="11">
    <source>
        <dbReference type="Pfam" id="PF07885"/>
    </source>
</evidence>
<name>A0ABM4B326_HYDVU</name>
<dbReference type="PRINTS" id="PR00169">
    <property type="entry name" value="KCHANNEL"/>
</dbReference>
<dbReference type="InterPro" id="IPR003280">
    <property type="entry name" value="2pore_dom_K_chnl"/>
</dbReference>
<feature type="transmembrane region" description="Helical" evidence="9">
    <location>
        <begin position="392"/>
        <end position="414"/>
    </location>
</feature>
<evidence type="ECO:0000313" key="13">
    <source>
        <dbReference type="RefSeq" id="XP_065643224.1"/>
    </source>
</evidence>
<feature type="domain" description="Potassium channel" evidence="11">
    <location>
        <begin position="157"/>
        <end position="237"/>
    </location>
</feature>
<dbReference type="InterPro" id="IPR028325">
    <property type="entry name" value="VG_K_chnl"/>
</dbReference>
<keyword evidence="4 9" id="KW-1133">Transmembrane helix</keyword>
<dbReference type="InterPro" id="IPR013099">
    <property type="entry name" value="K_chnl_dom"/>
</dbReference>
<evidence type="ECO:0000256" key="6">
    <source>
        <dbReference type="ARBA" id="ARBA00023136"/>
    </source>
</evidence>
<dbReference type="PRINTS" id="PR01333">
    <property type="entry name" value="2POREKCHANEL"/>
</dbReference>
<evidence type="ECO:0000256" key="8">
    <source>
        <dbReference type="RuleBase" id="RU003857"/>
    </source>
</evidence>
<keyword evidence="10" id="KW-0732">Signal</keyword>
<evidence type="ECO:0000313" key="12">
    <source>
        <dbReference type="Proteomes" id="UP001652625"/>
    </source>
</evidence>
<keyword evidence="5 8" id="KW-0406">Ion transport</keyword>
<evidence type="ECO:0000256" key="3">
    <source>
        <dbReference type="ARBA" id="ARBA00022692"/>
    </source>
</evidence>
<dbReference type="Gene3D" id="1.10.287.70">
    <property type="match status" value="1"/>
</dbReference>
<evidence type="ECO:0000256" key="7">
    <source>
        <dbReference type="ARBA" id="ARBA00023303"/>
    </source>
</evidence>
<dbReference type="SUPFAM" id="SSF81324">
    <property type="entry name" value="Voltage-gated potassium channels"/>
    <property type="match status" value="1"/>
</dbReference>
<keyword evidence="3 8" id="KW-0812">Transmembrane</keyword>
<evidence type="ECO:0000256" key="5">
    <source>
        <dbReference type="ARBA" id="ARBA00023065"/>
    </source>
</evidence>
<evidence type="ECO:0000256" key="4">
    <source>
        <dbReference type="ARBA" id="ARBA00022989"/>
    </source>
</evidence>
<dbReference type="PANTHER" id="PTHR11537:SF252">
    <property type="entry name" value="POTASSIUM VOLTAGE-GATED CHANNEL PROTEIN SHAW"/>
    <property type="match status" value="1"/>
</dbReference>
<dbReference type="GeneID" id="136074966"/>
<evidence type="ECO:0000256" key="9">
    <source>
        <dbReference type="SAM" id="Phobius"/>
    </source>
</evidence>
<comment type="subcellular location">
    <subcellularLocation>
        <location evidence="1">Membrane</location>
        <topology evidence="1">Multi-pass membrane protein</topology>
    </subcellularLocation>
</comment>
<keyword evidence="6 9" id="KW-0472">Membrane</keyword>
<reference evidence="13" key="2">
    <citation type="submission" date="2025-08" db="UniProtKB">
        <authorList>
            <consortium name="RefSeq"/>
        </authorList>
    </citation>
    <scope>IDENTIFICATION</scope>
</reference>
<feature type="signal peptide" evidence="10">
    <location>
        <begin position="1"/>
        <end position="17"/>
    </location>
</feature>
<feature type="transmembrane region" description="Helical" evidence="9">
    <location>
        <begin position="212"/>
        <end position="235"/>
    </location>
</feature>
<feature type="transmembrane region" description="Helical" evidence="9">
    <location>
        <begin position="179"/>
        <end position="200"/>
    </location>
</feature>
<evidence type="ECO:0000256" key="1">
    <source>
        <dbReference type="ARBA" id="ARBA00004141"/>
    </source>
</evidence>
<feature type="chain" id="PRO_5046965640" evidence="10">
    <location>
        <begin position="18"/>
        <end position="482"/>
    </location>
</feature>
<comment type="similarity">
    <text evidence="8">Belongs to the two pore domain potassium channel (TC 1.A.1.8) family.</text>
</comment>
<keyword evidence="2 8" id="KW-0813">Transport</keyword>
<gene>
    <name evidence="13" type="primary">LOC136074966</name>
</gene>
<feature type="transmembrane region" description="Helical" evidence="9">
    <location>
        <begin position="150"/>
        <end position="167"/>
    </location>
</feature>
<proteinExistence type="inferred from homology"/>
<keyword evidence="12" id="KW-1185">Reference proteome</keyword>
<dbReference type="Proteomes" id="UP001652625">
    <property type="component" value="Chromosome 01"/>
</dbReference>